<gene>
    <name evidence="3" type="ORF">FHL02_10345</name>
    <name evidence="2" type="ORF">FHL03_07090</name>
</gene>
<reference evidence="4 5" key="1">
    <citation type="journal article" date="2019" name="Syst. Appl. Microbiol.">
        <title>Polyphasic characterization of two novel Lactobacillus spp. isolated from blown salami packages: Description of Lactobacillus halodurans sp. nov. and Lactobacillus salsicarnum sp. nov.</title>
        <authorList>
            <person name="Schuster J.A."/>
            <person name="Klingl A."/>
            <person name="Vogel R.F."/>
            <person name="Ehrmann M.A."/>
        </authorList>
    </citation>
    <scope>NUCLEOTIDE SEQUENCE [LARGE SCALE GENOMIC DNA]</scope>
    <source>
        <strain evidence="2 5">TMW 1.2098</strain>
        <strain evidence="3 4">TMW 1.2118</strain>
    </source>
</reference>
<evidence type="ECO:0000313" key="2">
    <source>
        <dbReference type="EMBL" id="MQS45244.1"/>
    </source>
</evidence>
<sequence>MDWEKTSIRVTMANDKNYEKGYIVRTFNNIVPNPTQEQINLLGEALELISKGDKFQKAEVVLHNKYITQ</sequence>
<accession>A0A5P0ZK01</accession>
<feature type="domain" description="DUF1659" evidence="1">
    <location>
        <begin position="3"/>
        <end position="49"/>
    </location>
</feature>
<comment type="caution">
    <text evidence="3">The sequence shown here is derived from an EMBL/GenBank/DDBJ whole genome shotgun (WGS) entry which is preliminary data.</text>
</comment>
<keyword evidence="5" id="KW-1185">Reference proteome</keyword>
<dbReference type="RefSeq" id="WP_125705783.1">
    <property type="nucleotide sequence ID" value="NZ_JBHTOO010000026.1"/>
</dbReference>
<name>A0A5P0ZK01_9LACO</name>
<dbReference type="Proteomes" id="UP000436655">
    <property type="component" value="Unassembled WGS sequence"/>
</dbReference>
<dbReference type="InterPro" id="IPR012454">
    <property type="entry name" value="DUF1659"/>
</dbReference>
<dbReference type="Proteomes" id="UP000380386">
    <property type="component" value="Unassembled WGS sequence"/>
</dbReference>
<dbReference type="OrthoDB" id="2321883at2"/>
<evidence type="ECO:0000313" key="4">
    <source>
        <dbReference type="Proteomes" id="UP000380386"/>
    </source>
</evidence>
<dbReference type="Pfam" id="PF07872">
    <property type="entry name" value="DUF1659"/>
    <property type="match status" value="1"/>
</dbReference>
<organism evidence="3 4">
    <name type="scientific">Companilactobacillus mishanensis</name>
    <dbReference type="NCBI Taxonomy" id="2486008"/>
    <lineage>
        <taxon>Bacteria</taxon>
        <taxon>Bacillati</taxon>
        <taxon>Bacillota</taxon>
        <taxon>Bacilli</taxon>
        <taxon>Lactobacillales</taxon>
        <taxon>Lactobacillaceae</taxon>
        <taxon>Companilactobacillus</taxon>
    </lineage>
</organism>
<evidence type="ECO:0000313" key="3">
    <source>
        <dbReference type="EMBL" id="MQS53420.1"/>
    </source>
</evidence>
<protein>
    <recommendedName>
        <fullName evidence="1">DUF1659 domain-containing protein</fullName>
    </recommendedName>
</protein>
<evidence type="ECO:0000313" key="5">
    <source>
        <dbReference type="Proteomes" id="UP000436655"/>
    </source>
</evidence>
<reference evidence="2" key="2">
    <citation type="submission" date="2019-05" db="EMBL/GenBank/DDBJ databases">
        <authorList>
            <person name="Schuster J.A."/>
            <person name="Ehrmann M.A."/>
        </authorList>
    </citation>
    <scope>NUCLEOTIDE SEQUENCE</scope>
    <source>
        <strain evidence="2">TMW 1.2098</strain>
    </source>
</reference>
<evidence type="ECO:0000259" key="1">
    <source>
        <dbReference type="Pfam" id="PF07872"/>
    </source>
</evidence>
<proteinExistence type="predicted"/>
<dbReference type="AlphaFoldDB" id="A0A5P0ZK01"/>
<dbReference type="EMBL" id="VDFN01000005">
    <property type="protein sequence ID" value="MQS45244.1"/>
    <property type="molecule type" value="Genomic_DNA"/>
</dbReference>
<dbReference type="EMBL" id="VDFM01000017">
    <property type="protein sequence ID" value="MQS53420.1"/>
    <property type="molecule type" value="Genomic_DNA"/>
</dbReference>